<proteinExistence type="inferred from homology"/>
<dbReference type="InterPro" id="IPR001874">
    <property type="entry name" value="DHquinase_II"/>
</dbReference>
<evidence type="ECO:0000256" key="8">
    <source>
        <dbReference type="PIRSR" id="PIRSR001399-1"/>
    </source>
</evidence>
<feature type="binding site" evidence="7 9">
    <location>
        <position position="84"/>
    </location>
    <ligand>
        <name>substrate</name>
    </ligand>
</feature>
<dbReference type="EMBL" id="FWXI01000005">
    <property type="protein sequence ID" value="SMC59171.1"/>
    <property type="molecule type" value="Genomic_DNA"/>
</dbReference>
<sequence length="150" mass="16315">MEASTEKVLIIHGPNLNLLGKREPAIYGSTTLDDINTRLNERARELGLQLTIVQTNHEGVMIDTIQEAEDKFACIIINPAALTHYSVAVRDALAAVSVPAIEVHLSNIYRREEFRHHSVVSPVALGQIAGFGANSYLLALEAASCLIRSA</sequence>
<evidence type="ECO:0000256" key="10">
    <source>
        <dbReference type="PIRSR" id="PIRSR001399-3"/>
    </source>
</evidence>
<feature type="binding site" evidence="7 9">
    <location>
        <position position="91"/>
    </location>
    <ligand>
        <name>substrate</name>
    </ligand>
</feature>
<dbReference type="OrthoDB" id="9790793at2"/>
<dbReference type="Pfam" id="PF01220">
    <property type="entry name" value="DHquinase_II"/>
    <property type="match status" value="1"/>
</dbReference>
<keyword evidence="7" id="KW-0028">Amino-acid biosynthesis</keyword>
<comment type="catalytic activity">
    <reaction evidence="1 7">
        <text>3-dehydroquinate = 3-dehydroshikimate + H2O</text>
        <dbReference type="Rhea" id="RHEA:21096"/>
        <dbReference type="ChEBI" id="CHEBI:15377"/>
        <dbReference type="ChEBI" id="CHEBI:16630"/>
        <dbReference type="ChEBI" id="CHEBI:32364"/>
        <dbReference type="EC" id="4.2.1.10"/>
    </reaction>
</comment>
<dbReference type="Gene3D" id="3.40.50.9100">
    <property type="entry name" value="Dehydroquinase, class II"/>
    <property type="match status" value="1"/>
</dbReference>
<dbReference type="EC" id="4.2.1.10" evidence="5 7"/>
<evidence type="ECO:0000256" key="4">
    <source>
        <dbReference type="ARBA" id="ARBA00011193"/>
    </source>
</evidence>
<evidence type="ECO:0000256" key="7">
    <source>
        <dbReference type="HAMAP-Rule" id="MF_00169"/>
    </source>
</evidence>
<comment type="subunit">
    <text evidence="4 7">Homododecamer.</text>
</comment>
<dbReference type="PANTHER" id="PTHR21272:SF3">
    <property type="entry name" value="CATABOLIC 3-DEHYDROQUINASE"/>
    <property type="match status" value="1"/>
</dbReference>
<evidence type="ECO:0000256" key="9">
    <source>
        <dbReference type="PIRSR" id="PIRSR001399-2"/>
    </source>
</evidence>
<dbReference type="InterPro" id="IPR036441">
    <property type="entry name" value="DHquinase_II_sf"/>
</dbReference>
<keyword evidence="7" id="KW-0057">Aromatic amino acid biosynthesis</keyword>
<evidence type="ECO:0000313" key="11">
    <source>
        <dbReference type="EMBL" id="SMC59171.1"/>
    </source>
</evidence>
<name>A0A1W2AFD8_9FIRM</name>
<feature type="site" description="Transition state stabilizer" evidence="7 10">
    <location>
        <position position="22"/>
    </location>
</feature>
<feature type="binding site" evidence="7 9">
    <location>
        <position position="115"/>
    </location>
    <ligand>
        <name>substrate</name>
    </ligand>
</feature>
<feature type="active site" description="Proton donor" evidence="7 8">
    <location>
        <position position="104"/>
    </location>
</feature>
<organism evidence="11 12">
    <name type="scientific">Sporomusa malonica</name>
    <dbReference type="NCBI Taxonomy" id="112901"/>
    <lineage>
        <taxon>Bacteria</taxon>
        <taxon>Bacillati</taxon>
        <taxon>Bacillota</taxon>
        <taxon>Negativicutes</taxon>
        <taxon>Selenomonadales</taxon>
        <taxon>Sporomusaceae</taxon>
        <taxon>Sporomusa</taxon>
    </lineage>
</organism>
<dbReference type="NCBIfam" id="TIGR01088">
    <property type="entry name" value="aroQ"/>
    <property type="match status" value="1"/>
</dbReference>
<dbReference type="PIRSF" id="PIRSF001399">
    <property type="entry name" value="DHquinase_II"/>
    <property type="match status" value="1"/>
</dbReference>
<evidence type="ECO:0000256" key="3">
    <source>
        <dbReference type="ARBA" id="ARBA00011037"/>
    </source>
</evidence>
<feature type="binding site" evidence="7 9">
    <location>
        <begin position="105"/>
        <end position="106"/>
    </location>
    <ligand>
        <name>substrate</name>
    </ligand>
</feature>
<dbReference type="GO" id="GO:0009073">
    <property type="term" value="P:aromatic amino acid family biosynthetic process"/>
    <property type="evidence" value="ECO:0007669"/>
    <property type="project" value="UniProtKB-KW"/>
</dbReference>
<dbReference type="GO" id="GO:0009423">
    <property type="term" value="P:chorismate biosynthetic process"/>
    <property type="evidence" value="ECO:0007669"/>
    <property type="project" value="UniProtKB-UniRule"/>
</dbReference>
<dbReference type="NCBIfam" id="NF003805">
    <property type="entry name" value="PRK05395.1-2"/>
    <property type="match status" value="1"/>
</dbReference>
<dbReference type="PANTHER" id="PTHR21272">
    <property type="entry name" value="CATABOLIC 3-DEHYDROQUINASE"/>
    <property type="match status" value="1"/>
</dbReference>
<dbReference type="HAMAP" id="MF_00169">
    <property type="entry name" value="AroQ"/>
    <property type="match status" value="1"/>
</dbReference>
<reference evidence="11 12" key="1">
    <citation type="submission" date="2017-04" db="EMBL/GenBank/DDBJ databases">
        <authorList>
            <person name="Afonso C.L."/>
            <person name="Miller P.J."/>
            <person name="Scott M.A."/>
            <person name="Spackman E."/>
            <person name="Goraichik I."/>
            <person name="Dimitrov K.M."/>
            <person name="Suarez D.L."/>
            <person name="Swayne D.E."/>
        </authorList>
    </citation>
    <scope>NUCLEOTIDE SEQUENCE [LARGE SCALE GENOMIC DNA]</scope>
    <source>
        <strain evidence="11 12">DSM 5090</strain>
    </source>
</reference>
<evidence type="ECO:0000256" key="6">
    <source>
        <dbReference type="ARBA" id="ARBA00023239"/>
    </source>
</evidence>
<dbReference type="CDD" id="cd00466">
    <property type="entry name" value="DHQase_II"/>
    <property type="match status" value="1"/>
</dbReference>
<dbReference type="AlphaFoldDB" id="A0A1W2AFD8"/>
<feature type="active site" description="Proton acceptor" evidence="7 8">
    <location>
        <position position="27"/>
    </location>
</feature>
<dbReference type="STRING" id="112901.SAMN04488500_105243"/>
<comment type="similarity">
    <text evidence="3 7">Belongs to the type-II 3-dehydroquinase family.</text>
</comment>
<protein>
    <recommendedName>
        <fullName evidence="5 7">3-dehydroquinate dehydratase</fullName>
        <shortName evidence="7">3-dehydroquinase</shortName>
        <ecNumber evidence="5 7">4.2.1.10</ecNumber>
    </recommendedName>
    <alternativeName>
        <fullName evidence="7">Type II DHQase</fullName>
    </alternativeName>
</protein>
<keyword evidence="12" id="KW-1185">Reference proteome</keyword>
<dbReference type="SUPFAM" id="SSF52304">
    <property type="entry name" value="Type II 3-dehydroquinate dehydratase"/>
    <property type="match status" value="1"/>
</dbReference>
<feature type="binding site" evidence="7 9">
    <location>
        <position position="78"/>
    </location>
    <ligand>
        <name>substrate</name>
    </ligand>
</feature>
<keyword evidence="6 7" id="KW-0456">Lyase</keyword>
<dbReference type="RefSeq" id="WP_084575156.1">
    <property type="nucleotide sequence ID" value="NZ_CP155572.1"/>
</dbReference>
<dbReference type="GO" id="GO:0008652">
    <property type="term" value="P:amino acid biosynthetic process"/>
    <property type="evidence" value="ECO:0007669"/>
    <property type="project" value="UniProtKB-KW"/>
</dbReference>
<dbReference type="InterPro" id="IPR018509">
    <property type="entry name" value="DHquinase_II_CS"/>
</dbReference>
<dbReference type="Proteomes" id="UP000192738">
    <property type="component" value="Unassembled WGS sequence"/>
</dbReference>
<evidence type="ECO:0000256" key="2">
    <source>
        <dbReference type="ARBA" id="ARBA00004902"/>
    </source>
</evidence>
<dbReference type="NCBIfam" id="NF003804">
    <property type="entry name" value="PRK05395.1-1"/>
    <property type="match status" value="1"/>
</dbReference>
<dbReference type="UniPathway" id="UPA00053">
    <property type="reaction ID" value="UER00086"/>
</dbReference>
<dbReference type="NCBIfam" id="NF003807">
    <property type="entry name" value="PRK05395.1-4"/>
    <property type="match status" value="1"/>
</dbReference>
<dbReference type="NCBIfam" id="NF003806">
    <property type="entry name" value="PRK05395.1-3"/>
    <property type="match status" value="1"/>
</dbReference>
<evidence type="ECO:0000256" key="1">
    <source>
        <dbReference type="ARBA" id="ARBA00001864"/>
    </source>
</evidence>
<dbReference type="GO" id="GO:0019631">
    <property type="term" value="P:quinate catabolic process"/>
    <property type="evidence" value="ECO:0007669"/>
    <property type="project" value="TreeGrafter"/>
</dbReference>
<comment type="function">
    <text evidence="7">Catalyzes a trans-dehydration via an enolate intermediate.</text>
</comment>
<accession>A0A1W2AFD8</accession>
<gene>
    <name evidence="7" type="primary">aroQ</name>
    <name evidence="11" type="ORF">SAMN04488500_105243</name>
</gene>
<dbReference type="GO" id="GO:0003855">
    <property type="term" value="F:3-dehydroquinate dehydratase activity"/>
    <property type="evidence" value="ECO:0007669"/>
    <property type="project" value="UniProtKB-UniRule"/>
</dbReference>
<comment type="pathway">
    <text evidence="2 7">Metabolic intermediate biosynthesis; chorismate biosynthesis; chorismate from D-erythrose 4-phosphate and phosphoenolpyruvate: step 3/7.</text>
</comment>
<evidence type="ECO:0000313" key="12">
    <source>
        <dbReference type="Proteomes" id="UP000192738"/>
    </source>
</evidence>
<evidence type="ECO:0000256" key="5">
    <source>
        <dbReference type="ARBA" id="ARBA00012060"/>
    </source>
</evidence>
<dbReference type="PROSITE" id="PS01029">
    <property type="entry name" value="DEHYDROQUINASE_II"/>
    <property type="match status" value="1"/>
</dbReference>